<dbReference type="Pfam" id="PF14534">
    <property type="entry name" value="DUF4440"/>
    <property type="match status" value="1"/>
</dbReference>
<accession>A0A3Q9FJ23</accession>
<evidence type="ECO:0000313" key="3">
    <source>
        <dbReference type="Proteomes" id="UP000267268"/>
    </source>
</evidence>
<proteinExistence type="predicted"/>
<dbReference type="AlphaFoldDB" id="A0A3Q9FJ23"/>
<keyword evidence="3" id="KW-1185">Reference proteome</keyword>
<dbReference type="Proteomes" id="UP000267268">
    <property type="component" value="Chromosome 1"/>
</dbReference>
<protein>
    <submittedName>
        <fullName evidence="2">Nuclear transport factor 2 family protein</fullName>
    </submittedName>
</protein>
<evidence type="ECO:0000259" key="1">
    <source>
        <dbReference type="Pfam" id="PF14534"/>
    </source>
</evidence>
<dbReference type="Gene3D" id="3.10.450.50">
    <property type="match status" value="1"/>
</dbReference>
<organism evidence="2 3">
    <name type="scientific">Flammeovirga pectinis</name>
    <dbReference type="NCBI Taxonomy" id="2494373"/>
    <lineage>
        <taxon>Bacteria</taxon>
        <taxon>Pseudomonadati</taxon>
        <taxon>Bacteroidota</taxon>
        <taxon>Cytophagia</taxon>
        <taxon>Cytophagales</taxon>
        <taxon>Flammeovirgaceae</taxon>
        <taxon>Flammeovirga</taxon>
    </lineage>
</organism>
<dbReference type="PROSITE" id="PS51257">
    <property type="entry name" value="PROKAR_LIPOPROTEIN"/>
    <property type="match status" value="1"/>
</dbReference>
<dbReference type="InterPro" id="IPR032710">
    <property type="entry name" value="NTF2-like_dom_sf"/>
</dbReference>
<dbReference type="SUPFAM" id="SSF54427">
    <property type="entry name" value="NTF2-like"/>
    <property type="match status" value="1"/>
</dbReference>
<gene>
    <name evidence="2" type="ORF">EI427_01470</name>
</gene>
<dbReference type="OrthoDB" id="120856at2"/>
<name>A0A3Q9FJ23_9BACT</name>
<reference evidence="2 3" key="1">
    <citation type="submission" date="2018-12" db="EMBL/GenBank/DDBJ databases">
        <title>Flammeovirga pectinis sp. nov., isolated from the gut of the Korean scallop, Patinopecten yessoensis.</title>
        <authorList>
            <person name="Bae J.-W."/>
            <person name="Jeong Y.-S."/>
            <person name="Kang W."/>
        </authorList>
    </citation>
    <scope>NUCLEOTIDE SEQUENCE [LARGE SCALE GENOMIC DNA]</scope>
    <source>
        <strain evidence="2 3">L12M1</strain>
    </source>
</reference>
<dbReference type="RefSeq" id="WP_126610897.1">
    <property type="nucleotide sequence ID" value="NZ_CP034562.1"/>
</dbReference>
<dbReference type="EMBL" id="CP034562">
    <property type="protein sequence ID" value="AZQ60928.1"/>
    <property type="molecule type" value="Genomic_DNA"/>
</dbReference>
<dbReference type="InterPro" id="IPR027843">
    <property type="entry name" value="DUF4440"/>
</dbReference>
<evidence type="ECO:0000313" key="2">
    <source>
        <dbReference type="EMBL" id="AZQ60928.1"/>
    </source>
</evidence>
<feature type="domain" description="DUF4440" evidence="1">
    <location>
        <begin position="34"/>
        <end position="137"/>
    </location>
</feature>
<dbReference type="KEGG" id="fll:EI427_01470"/>
<sequence>MLKYLLITLLSVLFSCSKPNPATHDLADIESILMTQEAAWNTADLEGFMNGYLHSDSLLFIGKNGVTKGWDSTLENYIKSYPNQKAMGKLKFTILKKELLAANVAMVIGKWHLTREDGNLEGHFSLLWQKVNGQWVIVADHSS</sequence>